<keyword evidence="4" id="KW-1185">Reference proteome</keyword>
<reference evidence="3 4" key="1">
    <citation type="journal article" date="2019" name="Int. J. Syst. Evol. Microbiol.">
        <title>The Global Catalogue of Microorganisms (GCM) 10K type strain sequencing project: providing services to taxonomists for standard genome sequencing and annotation.</title>
        <authorList>
            <consortium name="The Broad Institute Genomics Platform"/>
            <consortium name="The Broad Institute Genome Sequencing Center for Infectious Disease"/>
            <person name="Wu L."/>
            <person name="Ma J."/>
        </authorList>
    </citation>
    <scope>NUCLEOTIDE SEQUENCE [LARGE SCALE GENOMIC DNA]</scope>
    <source>
        <strain evidence="3 4">JCM 9383</strain>
    </source>
</reference>
<name>A0ABN3VL74_9PSEU</name>
<dbReference type="Gene3D" id="2.160.20.120">
    <property type="match status" value="1"/>
</dbReference>
<accession>A0ABN3VL74</accession>
<dbReference type="EMBL" id="BAAAUX010000029">
    <property type="protein sequence ID" value="GAA2815622.1"/>
    <property type="molecule type" value="Genomic_DNA"/>
</dbReference>
<comment type="caution">
    <text evidence="3">The sequence shown here is derived from an EMBL/GenBank/DDBJ whole genome shotgun (WGS) entry which is preliminary data.</text>
</comment>
<proteinExistence type="predicted"/>
<sequence>MVRVGLAVGGAVLVLLGGAALTWASVPGAAESTVTPVDGISGVELNGGSGDVEIRYVPGARGEVREEVRRSWWGGGGSGPAHRVEGGELRLDAECGWNCEVRYWVTLPAPVPVSGELGSGDLDVDGMTSVDARVGSGGVELRRVAGPVVVKASSGEVTLKDIGGDVDVESSSGGIDADDLRGARFRADVSSGSVSARLAAPQDVDIHTGSGGIDLSVPSGGYRVESDTGSGGEEIGVAQDPNAPRQLRLSTGSGSIEVKPL</sequence>
<dbReference type="InterPro" id="IPR025164">
    <property type="entry name" value="Toastrack_DUF4097"/>
</dbReference>
<evidence type="ECO:0000259" key="2">
    <source>
        <dbReference type="Pfam" id="PF13349"/>
    </source>
</evidence>
<dbReference type="Proteomes" id="UP001500979">
    <property type="component" value="Unassembled WGS sequence"/>
</dbReference>
<evidence type="ECO:0000256" key="1">
    <source>
        <dbReference type="SAM" id="MobiDB-lite"/>
    </source>
</evidence>
<gene>
    <name evidence="3" type="ORF">GCM10010470_58850</name>
</gene>
<dbReference type="Pfam" id="PF13349">
    <property type="entry name" value="DUF4097"/>
    <property type="match status" value="1"/>
</dbReference>
<feature type="domain" description="DUF4097" evidence="2">
    <location>
        <begin position="116"/>
        <end position="244"/>
    </location>
</feature>
<organism evidence="3 4">
    <name type="scientific">Saccharopolyspora taberi</name>
    <dbReference type="NCBI Taxonomy" id="60895"/>
    <lineage>
        <taxon>Bacteria</taxon>
        <taxon>Bacillati</taxon>
        <taxon>Actinomycetota</taxon>
        <taxon>Actinomycetes</taxon>
        <taxon>Pseudonocardiales</taxon>
        <taxon>Pseudonocardiaceae</taxon>
        <taxon>Saccharopolyspora</taxon>
    </lineage>
</organism>
<feature type="region of interest" description="Disordered" evidence="1">
    <location>
        <begin position="218"/>
        <end position="261"/>
    </location>
</feature>
<evidence type="ECO:0000313" key="3">
    <source>
        <dbReference type="EMBL" id="GAA2815622.1"/>
    </source>
</evidence>
<dbReference type="RefSeq" id="WP_344685462.1">
    <property type="nucleotide sequence ID" value="NZ_BAAAUX010000029.1"/>
</dbReference>
<evidence type="ECO:0000313" key="4">
    <source>
        <dbReference type="Proteomes" id="UP001500979"/>
    </source>
</evidence>
<protein>
    <recommendedName>
        <fullName evidence="2">DUF4097 domain-containing protein</fullName>
    </recommendedName>
</protein>